<dbReference type="Proteomes" id="UP000006034">
    <property type="component" value="Unassembled WGS sequence"/>
</dbReference>
<dbReference type="PIRSF" id="PIRSF005578">
    <property type="entry name" value="TlyA"/>
    <property type="match status" value="1"/>
</dbReference>
<evidence type="ECO:0000313" key="5">
    <source>
        <dbReference type="EMBL" id="EFV45181.2"/>
    </source>
</evidence>
<reference evidence="5 6" key="1">
    <citation type="submission" date="2010-10" db="EMBL/GenBank/DDBJ databases">
        <authorList>
            <consortium name="The Broad Institute Genome Sequencing Platform"/>
            <person name="Ward D."/>
            <person name="Earl A."/>
            <person name="Feldgarden M."/>
            <person name="Young S.K."/>
            <person name="Gargeya S."/>
            <person name="Zeng Q."/>
            <person name="Alvarado L."/>
            <person name="Berlin A."/>
            <person name="Bochicchio J."/>
            <person name="Chapman S.B."/>
            <person name="Chen Z."/>
            <person name="Freedman E."/>
            <person name="Gellesch M."/>
            <person name="Goldberg J."/>
            <person name="Griggs A."/>
            <person name="Gujja S."/>
            <person name="Heilman E."/>
            <person name="Heiman D."/>
            <person name="Howarth C."/>
            <person name="Mehta T."/>
            <person name="Neiman D."/>
            <person name="Pearson M."/>
            <person name="Roberts A."/>
            <person name="Saif S."/>
            <person name="Shea T."/>
            <person name="Shenoy N."/>
            <person name="Sisk P."/>
            <person name="Stolte C."/>
            <person name="Sykes S."/>
            <person name="White J."/>
            <person name="Yandava C."/>
            <person name="Allen-Vercoe E."/>
            <person name="Sibley C."/>
            <person name="Ambrose C.E."/>
            <person name="Strauss J."/>
            <person name="Daigneault M."/>
            <person name="Haas B."/>
            <person name="Nusbaum C."/>
            <person name="Birren B."/>
        </authorList>
    </citation>
    <scope>NUCLEOTIDE SEQUENCE [LARGE SCALE GENOMIC DNA]</scope>
    <source>
        <strain evidence="5 6">3_1_6</strain>
    </source>
</reference>
<dbReference type="InterPro" id="IPR029063">
    <property type="entry name" value="SAM-dependent_MTases_sf"/>
</dbReference>
<dbReference type="PANTHER" id="PTHR32319">
    <property type="entry name" value="BACTERIAL HEMOLYSIN-LIKE PROTEIN"/>
    <property type="match status" value="1"/>
</dbReference>
<dbReference type="SUPFAM" id="SSF53335">
    <property type="entry name" value="S-adenosyl-L-methionine-dependent methyltransferases"/>
    <property type="match status" value="1"/>
</dbReference>
<dbReference type="CDD" id="cd00165">
    <property type="entry name" value="S4"/>
    <property type="match status" value="1"/>
</dbReference>
<dbReference type="HOGENOM" id="CLU_058015_3_0_7"/>
<evidence type="ECO:0000256" key="1">
    <source>
        <dbReference type="ARBA" id="ARBA00022884"/>
    </source>
</evidence>
<sequence length="308" mass="33558">MTKDAVSFKRESCAERVQWVASWLDFANSSAVPRYRGDFFGSGGSMAQGKERADELVFAQGLAESREMAKRLIMAGKVALEDVSGVRQKVDKPGHKYPLDTAFALVGIEKYVSRGAYKLLTAIEHFKLDVTGFVCLDAGASTGGFTDCLLQHGAAKVYAVDVGKEQLHERMRRDPRVISMEGTNLRTAPEELIPEPVDIIVADVSFISLTLILPPCVRWLKEGGLVAALVKPQFELGPHQTDKGVVRDPALRQQAVDKVLLFCQERLGLECLGVVPAAVKGPKGNQEYIVCLRRLGAGQVACGSEVEQ</sequence>
<dbReference type="CDD" id="cd02440">
    <property type="entry name" value="AdoMet_MTases"/>
    <property type="match status" value="1"/>
</dbReference>
<dbReference type="InterPro" id="IPR004538">
    <property type="entry name" value="Hemolysin_A/TlyA"/>
</dbReference>
<comment type="similarity">
    <text evidence="2">Belongs to the TlyA family.</text>
</comment>
<keyword evidence="6" id="KW-1185">Reference proteome</keyword>
<feature type="domain" description="Ribosomal RNA methyltransferase FtsJ" evidence="4">
    <location>
        <begin position="111"/>
        <end position="294"/>
    </location>
</feature>
<dbReference type="InterPro" id="IPR002877">
    <property type="entry name" value="RNA_MeTrfase_FtsJ_dom"/>
</dbReference>
<organism evidence="5 6">
    <name type="scientific">Bilophila wadsworthia (strain 3_1_6)</name>
    <dbReference type="NCBI Taxonomy" id="563192"/>
    <lineage>
        <taxon>Bacteria</taxon>
        <taxon>Pseudomonadati</taxon>
        <taxon>Thermodesulfobacteriota</taxon>
        <taxon>Desulfovibrionia</taxon>
        <taxon>Desulfovibrionales</taxon>
        <taxon>Desulfovibrionaceae</taxon>
        <taxon>Bilophila</taxon>
    </lineage>
</organism>
<evidence type="ECO:0000256" key="3">
    <source>
        <dbReference type="PROSITE-ProRule" id="PRU00182"/>
    </source>
</evidence>
<evidence type="ECO:0000256" key="2">
    <source>
        <dbReference type="ARBA" id="ARBA00029460"/>
    </source>
</evidence>
<dbReference type="EMBL" id="ADCP02000001">
    <property type="protein sequence ID" value="EFV45181.2"/>
    <property type="molecule type" value="Genomic_DNA"/>
</dbReference>
<protein>
    <submittedName>
        <fullName evidence="5">Hemolysin TlyA family protein</fullName>
    </submittedName>
</protein>
<comment type="caution">
    <text evidence="5">The sequence shown here is derived from an EMBL/GenBank/DDBJ whole genome shotgun (WGS) entry which is preliminary data.</text>
</comment>
<dbReference type="GO" id="GO:0008168">
    <property type="term" value="F:methyltransferase activity"/>
    <property type="evidence" value="ECO:0007669"/>
    <property type="project" value="InterPro"/>
</dbReference>
<dbReference type="Pfam" id="PF01728">
    <property type="entry name" value="FtsJ"/>
    <property type="match status" value="1"/>
</dbReference>
<dbReference type="GO" id="GO:0003723">
    <property type="term" value="F:RNA binding"/>
    <property type="evidence" value="ECO:0007669"/>
    <property type="project" value="UniProtKB-KW"/>
</dbReference>
<dbReference type="STRING" id="563192.HMPREF0179_00995"/>
<dbReference type="PANTHER" id="PTHR32319:SF0">
    <property type="entry name" value="BACTERIAL HEMOLYSIN-LIKE PROTEIN"/>
    <property type="match status" value="1"/>
</dbReference>
<dbReference type="SUPFAM" id="SSF55174">
    <property type="entry name" value="Alpha-L RNA-binding motif"/>
    <property type="match status" value="1"/>
</dbReference>
<dbReference type="Gene3D" id="3.10.290.10">
    <property type="entry name" value="RNA-binding S4 domain"/>
    <property type="match status" value="1"/>
</dbReference>
<dbReference type="InterPro" id="IPR036986">
    <property type="entry name" value="S4_RNA-bd_sf"/>
</dbReference>
<dbReference type="InterPro" id="IPR047048">
    <property type="entry name" value="TlyA"/>
</dbReference>
<evidence type="ECO:0000259" key="4">
    <source>
        <dbReference type="Pfam" id="PF01728"/>
    </source>
</evidence>
<accession>E5Y483</accession>
<evidence type="ECO:0000313" key="6">
    <source>
        <dbReference type="Proteomes" id="UP000006034"/>
    </source>
</evidence>
<keyword evidence="1 3" id="KW-0694">RNA-binding</keyword>
<dbReference type="GO" id="GO:0032259">
    <property type="term" value="P:methylation"/>
    <property type="evidence" value="ECO:0007669"/>
    <property type="project" value="InterPro"/>
</dbReference>
<gene>
    <name evidence="5" type="ORF">HMPREF0179_00995</name>
</gene>
<dbReference type="Gene3D" id="3.40.50.150">
    <property type="entry name" value="Vaccinia Virus protein VP39"/>
    <property type="match status" value="1"/>
</dbReference>
<dbReference type="PROSITE" id="PS50889">
    <property type="entry name" value="S4"/>
    <property type="match status" value="1"/>
</dbReference>
<dbReference type="AlphaFoldDB" id="E5Y483"/>
<reference evidence="5 6" key="2">
    <citation type="submission" date="2013-04" db="EMBL/GenBank/DDBJ databases">
        <title>The Genome Sequence of Bilophila wadsworthia 3_1_6.</title>
        <authorList>
            <consortium name="The Broad Institute Genomics Platform"/>
            <person name="Earl A."/>
            <person name="Ward D."/>
            <person name="Feldgarden M."/>
            <person name="Gevers D."/>
            <person name="Sibley C."/>
            <person name="Strauss J."/>
            <person name="Allen-Vercoe E."/>
            <person name="Walker B."/>
            <person name="Young S."/>
            <person name="Zeng Q."/>
            <person name="Gargeya S."/>
            <person name="Fitzgerald M."/>
            <person name="Haas B."/>
            <person name="Abouelleil A."/>
            <person name="Allen A.W."/>
            <person name="Alvarado L."/>
            <person name="Arachchi H.M."/>
            <person name="Berlin A.M."/>
            <person name="Chapman S.B."/>
            <person name="Gainer-Dewar J."/>
            <person name="Goldberg J."/>
            <person name="Griggs A."/>
            <person name="Gujja S."/>
            <person name="Hansen M."/>
            <person name="Howarth C."/>
            <person name="Imamovic A."/>
            <person name="Ireland A."/>
            <person name="Larimer J."/>
            <person name="McCowan C."/>
            <person name="Murphy C."/>
            <person name="Pearson M."/>
            <person name="Poon T.W."/>
            <person name="Priest M."/>
            <person name="Roberts A."/>
            <person name="Saif S."/>
            <person name="Shea T."/>
            <person name="Sisk P."/>
            <person name="Sykes S."/>
            <person name="Wortman J."/>
            <person name="Nusbaum C."/>
            <person name="Birren B."/>
        </authorList>
    </citation>
    <scope>NUCLEOTIDE SEQUENCE [LARGE SCALE GENOMIC DNA]</scope>
    <source>
        <strain evidence="5 6">3_1_6</strain>
    </source>
</reference>
<proteinExistence type="inferred from homology"/>
<dbReference type="NCBIfam" id="TIGR00478">
    <property type="entry name" value="tly"/>
    <property type="match status" value="1"/>
</dbReference>
<dbReference type="eggNOG" id="COG1189">
    <property type="taxonomic scope" value="Bacteria"/>
</dbReference>
<name>E5Y483_BILW3</name>